<gene>
    <name evidence="1" type="ORF">JD844_027460</name>
</gene>
<protein>
    <submittedName>
        <fullName evidence="1">Uncharacterized protein</fullName>
    </submittedName>
</protein>
<name>A0ABQ7SGG8_PHRPL</name>
<evidence type="ECO:0000313" key="1">
    <source>
        <dbReference type="EMBL" id="KAH0616400.1"/>
    </source>
</evidence>
<dbReference type="Proteomes" id="UP000826234">
    <property type="component" value="Unassembled WGS sequence"/>
</dbReference>
<evidence type="ECO:0000313" key="2">
    <source>
        <dbReference type="Proteomes" id="UP000826234"/>
    </source>
</evidence>
<proteinExistence type="predicted"/>
<keyword evidence="2" id="KW-1185">Reference proteome</keyword>
<dbReference type="EMBL" id="JAIPUX010005290">
    <property type="protein sequence ID" value="KAH0616400.1"/>
    <property type="molecule type" value="Genomic_DNA"/>
</dbReference>
<sequence>MKSHFIFISSFSFNLYKVTGQFPWSSLRETDRGISTELNVDISSNEIVSFKFLFKELAGYTGGDVSFLKEDFELQVNKQLLWDSVFSASFWGGMLVPIGDKPSSIADRQVIKLPLLCVFS</sequence>
<accession>A0ABQ7SGG8</accession>
<comment type="caution">
    <text evidence="1">The sequence shown here is derived from an EMBL/GenBank/DDBJ whole genome shotgun (WGS) entry which is preliminary data.</text>
</comment>
<organism evidence="1 2">
    <name type="scientific">Phrynosoma platyrhinos</name>
    <name type="common">Desert horned lizard</name>
    <dbReference type="NCBI Taxonomy" id="52577"/>
    <lineage>
        <taxon>Eukaryota</taxon>
        <taxon>Metazoa</taxon>
        <taxon>Chordata</taxon>
        <taxon>Craniata</taxon>
        <taxon>Vertebrata</taxon>
        <taxon>Euteleostomi</taxon>
        <taxon>Lepidosauria</taxon>
        <taxon>Squamata</taxon>
        <taxon>Bifurcata</taxon>
        <taxon>Unidentata</taxon>
        <taxon>Episquamata</taxon>
        <taxon>Toxicofera</taxon>
        <taxon>Iguania</taxon>
        <taxon>Phrynosomatidae</taxon>
        <taxon>Phrynosomatinae</taxon>
        <taxon>Phrynosoma</taxon>
    </lineage>
</organism>
<reference evidence="1 2" key="1">
    <citation type="journal article" date="2022" name="Gigascience">
        <title>A chromosome-level genome assembly and annotation of the desert horned lizard, Phrynosoma platyrhinos, provides insight into chromosomal rearrangements among reptiles.</title>
        <authorList>
            <person name="Koochekian N."/>
            <person name="Ascanio A."/>
            <person name="Farleigh K."/>
            <person name="Card D.C."/>
            <person name="Schield D.R."/>
            <person name="Castoe T.A."/>
            <person name="Jezkova T."/>
        </authorList>
    </citation>
    <scope>NUCLEOTIDE SEQUENCE [LARGE SCALE GENOMIC DNA]</scope>
    <source>
        <strain evidence="1">NK-2021</strain>
    </source>
</reference>